<feature type="compositionally biased region" description="Low complexity" evidence="1">
    <location>
        <begin position="60"/>
        <end position="71"/>
    </location>
</feature>
<evidence type="ECO:0000313" key="3">
    <source>
        <dbReference type="Proteomes" id="UP001295444"/>
    </source>
</evidence>
<feature type="region of interest" description="Disordered" evidence="1">
    <location>
        <begin position="56"/>
        <end position="93"/>
    </location>
</feature>
<reference evidence="2" key="1">
    <citation type="submission" date="2022-03" db="EMBL/GenBank/DDBJ databases">
        <authorList>
            <person name="Alioto T."/>
            <person name="Alioto T."/>
            <person name="Gomez Garrido J."/>
        </authorList>
    </citation>
    <scope>NUCLEOTIDE SEQUENCE</scope>
</reference>
<keyword evidence="3" id="KW-1185">Reference proteome</keyword>
<dbReference type="EMBL" id="OW240917">
    <property type="protein sequence ID" value="CAH2301217.1"/>
    <property type="molecule type" value="Genomic_DNA"/>
</dbReference>
<organism evidence="2 3">
    <name type="scientific">Pelobates cultripes</name>
    <name type="common">Western spadefoot toad</name>
    <dbReference type="NCBI Taxonomy" id="61616"/>
    <lineage>
        <taxon>Eukaryota</taxon>
        <taxon>Metazoa</taxon>
        <taxon>Chordata</taxon>
        <taxon>Craniata</taxon>
        <taxon>Vertebrata</taxon>
        <taxon>Euteleostomi</taxon>
        <taxon>Amphibia</taxon>
        <taxon>Batrachia</taxon>
        <taxon>Anura</taxon>
        <taxon>Pelobatoidea</taxon>
        <taxon>Pelobatidae</taxon>
        <taxon>Pelobates</taxon>
    </lineage>
</organism>
<dbReference type="AlphaFoldDB" id="A0AAD1SGR5"/>
<dbReference type="Proteomes" id="UP001295444">
    <property type="component" value="Chromosome 06"/>
</dbReference>
<gene>
    <name evidence="2" type="ORF">PECUL_23A004461</name>
</gene>
<accession>A0AAD1SGR5</accession>
<name>A0AAD1SGR5_PELCU</name>
<evidence type="ECO:0000256" key="1">
    <source>
        <dbReference type="SAM" id="MobiDB-lite"/>
    </source>
</evidence>
<evidence type="ECO:0000313" key="2">
    <source>
        <dbReference type="EMBL" id="CAH2301217.1"/>
    </source>
</evidence>
<feature type="non-terminal residue" evidence="2">
    <location>
        <position position="93"/>
    </location>
</feature>
<protein>
    <submittedName>
        <fullName evidence="2">Uncharacterized protein</fullName>
    </submittedName>
</protein>
<proteinExistence type="predicted"/>
<sequence>MAITDPDPQVDPGLMGSEEFQCLLDTTMSKSISKAISSAMGAMSSTISDSITQALKQVQPHTTPAFTHTPPEGTLPGRKALTKRRHSQDPPHA</sequence>